<gene>
    <name evidence="18" type="ORF">NAS2_1473</name>
</gene>
<dbReference type="InterPro" id="IPR013344">
    <property type="entry name" value="RNR_NrdJ/NrdZ"/>
</dbReference>
<dbReference type="GO" id="GO:0071897">
    <property type="term" value="P:DNA biosynthetic process"/>
    <property type="evidence" value="ECO:0007669"/>
    <property type="project" value="UniProtKB-KW"/>
</dbReference>
<evidence type="ECO:0000256" key="14">
    <source>
        <dbReference type="SAM" id="MobiDB-lite"/>
    </source>
</evidence>
<comment type="cofactor">
    <cofactor evidence="1 13">
        <name>adenosylcob(III)alamin</name>
        <dbReference type="ChEBI" id="CHEBI:18408"/>
    </cofactor>
</comment>
<dbReference type="InterPro" id="IPR013509">
    <property type="entry name" value="RNR_lsu_N"/>
</dbReference>
<name>A0A4P2VE71_9ARCH</name>
<dbReference type="EC" id="1.17.4.1" evidence="3 13"/>
<dbReference type="EMBL" id="AP018732">
    <property type="protein sequence ID" value="BBE42854.1"/>
    <property type="molecule type" value="Genomic_DNA"/>
</dbReference>
<evidence type="ECO:0000256" key="6">
    <source>
        <dbReference type="ARBA" id="ARBA00022634"/>
    </source>
</evidence>
<evidence type="ECO:0000259" key="17">
    <source>
        <dbReference type="Pfam" id="PF12637"/>
    </source>
</evidence>
<dbReference type="InterPro" id="IPR000788">
    <property type="entry name" value="RNR_lg_C"/>
</dbReference>
<dbReference type="GO" id="GO:0031419">
    <property type="term" value="F:cobalamin binding"/>
    <property type="evidence" value="ECO:0007669"/>
    <property type="project" value="UniProtKB-KW"/>
</dbReference>
<feature type="domain" description="Ribonucleotide reductase large subunit N-terminal" evidence="15">
    <location>
        <begin position="25"/>
        <end position="100"/>
    </location>
</feature>
<sequence>MSELEAGSRPEELPRETLEWFKGDELRARVFFEKYALKSTDGKPLEVIPPDMWRRIAREIAGVEPTDEKRREWEEKFYWLLEDFRFVPGGRVMFGAGNPRKVTLINCYYLPIKEDSIEGIFKAAGEMARTYSYGGGVGVDVSILRPRGSPVHNSALTSTGSTSFMELYSLVTGTIGQAGRRGALMITMRIEHPDVLDFIRIKDDPERRNVRYANISVKVTDQFMKAVKDDADWELWYPDLMYPDELERDFGVRSRDQALEILRRRQAERPGDTILVEIDPVYQNPYDYPADYQYWVTTGELRKRVVYRTVKAREIFDELVKRAWSSAEPGMIFWSTIKEESPSEYDQKLAVQGTNPCSEQPLEPYGACNLGNINLASIVRDPFSEGASIDWELLERIVRYAVRFLDDVLEYNRDKHPLREQSEHSMYGRRVGLGVTGLADMFAMLRVRYDSDEALRIADQVFSKIKEWSYDESSEIAAEKGPFPAFRPDKHLKRPFVARLPEVLKSKIAEKGLRNVALLTVPPVGSGSILAGVSSGIEPIFAISYKRRSESLSKKEYKVYHPTVKLYMDKYNLDDESKLPEYFVAAHQIDPEFRVRMQATIQKHVDSAISSTVNLPQDISVEEVAKVYTMAWETGCKGITVYREGSREDVLVAEEEQREAAEEKEVPQPQKAQPTPSGIPKPRARSFKLYGVTYKFRTEAGNLYVTVNKNGEGRPFEVFIQIGKSGSTLGSLAEAIGRLVSLALRSGVDPHDVVDQLKDIKSVPMRQGDLAIVINSIPDAVARALEMSLGEEVHGGAPGGAGEEVPPAFLPLGPGGSGEIGKEERRASTPEELAGKEDDLEKGAYDICPVCGGVMLKIGSCATCMNCGYSTCS</sequence>
<dbReference type="InterPro" id="IPR024434">
    <property type="entry name" value="TSCPD_dom"/>
</dbReference>
<evidence type="ECO:0000256" key="11">
    <source>
        <dbReference type="ARBA" id="ARBA00025437"/>
    </source>
</evidence>
<dbReference type="Proteomes" id="UP000509448">
    <property type="component" value="Chromosome"/>
</dbReference>
<dbReference type="InterPro" id="IPR050862">
    <property type="entry name" value="RdRp_reductase_class-2"/>
</dbReference>
<feature type="region of interest" description="Disordered" evidence="14">
    <location>
        <begin position="654"/>
        <end position="683"/>
    </location>
</feature>
<keyword evidence="10 13" id="KW-0170">Cobalt</keyword>
<dbReference type="Pfam" id="PF00317">
    <property type="entry name" value="Ribonuc_red_lgN"/>
    <property type="match status" value="1"/>
</dbReference>
<keyword evidence="9" id="KW-1015">Disulfide bond</keyword>
<dbReference type="KEGG" id="ccai:NAS2_1473"/>
<dbReference type="GO" id="GO:0009263">
    <property type="term" value="P:deoxyribonucleotide biosynthetic process"/>
    <property type="evidence" value="ECO:0007669"/>
    <property type="project" value="InterPro"/>
</dbReference>
<dbReference type="GO" id="GO:0004748">
    <property type="term" value="F:ribonucleoside-diphosphate reductase activity, thioredoxin disulfide as acceptor"/>
    <property type="evidence" value="ECO:0007669"/>
    <property type="project" value="UniProtKB-EC"/>
</dbReference>
<evidence type="ECO:0000256" key="8">
    <source>
        <dbReference type="ARBA" id="ARBA00023002"/>
    </source>
</evidence>
<feature type="domain" description="TSCPD" evidence="17">
    <location>
        <begin position="691"/>
        <end position="787"/>
    </location>
</feature>
<keyword evidence="7 13" id="KW-0547">Nucleotide-binding</keyword>
<dbReference type="GO" id="GO:0005524">
    <property type="term" value="F:ATP binding"/>
    <property type="evidence" value="ECO:0007669"/>
    <property type="project" value="InterPro"/>
</dbReference>
<comment type="catalytic activity">
    <reaction evidence="12 13">
        <text>a 2'-deoxyribonucleoside 5'-diphosphate + [thioredoxin]-disulfide + H2O = a ribonucleoside 5'-diphosphate + [thioredoxin]-dithiol</text>
        <dbReference type="Rhea" id="RHEA:23252"/>
        <dbReference type="Rhea" id="RHEA-COMP:10698"/>
        <dbReference type="Rhea" id="RHEA-COMP:10700"/>
        <dbReference type="ChEBI" id="CHEBI:15377"/>
        <dbReference type="ChEBI" id="CHEBI:29950"/>
        <dbReference type="ChEBI" id="CHEBI:50058"/>
        <dbReference type="ChEBI" id="CHEBI:57930"/>
        <dbReference type="ChEBI" id="CHEBI:73316"/>
        <dbReference type="EC" id="1.17.4.1"/>
    </reaction>
</comment>
<evidence type="ECO:0000259" key="15">
    <source>
        <dbReference type="Pfam" id="PF00317"/>
    </source>
</evidence>
<protein>
    <recommendedName>
        <fullName evidence="4 13">Vitamin B12-dependent ribonucleotide reductase</fullName>
        <ecNumber evidence="3 13">1.17.4.1</ecNumber>
    </recommendedName>
</protein>
<dbReference type="AlphaFoldDB" id="A0A4P2VE71"/>
<organism evidence="18 19">
    <name type="scientific">Conexivisphaera calida</name>
    <dbReference type="NCBI Taxonomy" id="1874277"/>
    <lineage>
        <taxon>Archaea</taxon>
        <taxon>Nitrososphaerota</taxon>
        <taxon>Conexivisphaeria</taxon>
        <taxon>Conexivisphaerales</taxon>
        <taxon>Conexivisphaeraceae</taxon>
        <taxon>Conexivisphaera</taxon>
    </lineage>
</organism>
<feature type="domain" description="Ribonucleotide reductase large subunit C-terminal" evidence="16">
    <location>
        <begin position="107"/>
        <end position="642"/>
    </location>
</feature>
<dbReference type="PANTHER" id="PTHR43371:SF1">
    <property type="entry name" value="RIBONUCLEOSIDE-DIPHOSPHATE REDUCTASE"/>
    <property type="match status" value="1"/>
</dbReference>
<evidence type="ECO:0000313" key="19">
    <source>
        <dbReference type="Proteomes" id="UP000509448"/>
    </source>
</evidence>
<feature type="compositionally biased region" description="Basic and acidic residues" evidence="14">
    <location>
        <begin position="820"/>
        <end position="836"/>
    </location>
</feature>
<evidence type="ECO:0000256" key="13">
    <source>
        <dbReference type="RuleBase" id="RU364064"/>
    </source>
</evidence>
<evidence type="ECO:0000256" key="10">
    <source>
        <dbReference type="ARBA" id="ARBA00023285"/>
    </source>
</evidence>
<keyword evidence="19" id="KW-1185">Reference proteome</keyword>
<evidence type="ECO:0000256" key="9">
    <source>
        <dbReference type="ARBA" id="ARBA00023157"/>
    </source>
</evidence>
<evidence type="ECO:0000256" key="7">
    <source>
        <dbReference type="ARBA" id="ARBA00022741"/>
    </source>
</evidence>
<evidence type="ECO:0000256" key="3">
    <source>
        <dbReference type="ARBA" id="ARBA00012274"/>
    </source>
</evidence>
<dbReference type="GeneID" id="55585284"/>
<evidence type="ECO:0000256" key="4">
    <source>
        <dbReference type="ARBA" id="ARBA00014409"/>
    </source>
</evidence>
<keyword evidence="8 13" id="KW-0560">Oxidoreductase</keyword>
<dbReference type="Pfam" id="PF12637">
    <property type="entry name" value="TSCPD"/>
    <property type="match status" value="1"/>
</dbReference>
<evidence type="ECO:0000256" key="12">
    <source>
        <dbReference type="ARBA" id="ARBA00047754"/>
    </source>
</evidence>
<dbReference type="PRINTS" id="PR01183">
    <property type="entry name" value="RIBORDTASEM1"/>
</dbReference>
<dbReference type="PANTHER" id="PTHR43371">
    <property type="entry name" value="VITAMIN B12-DEPENDENT RIBONUCLEOTIDE REDUCTASE"/>
    <property type="match status" value="1"/>
</dbReference>
<comment type="function">
    <text evidence="11 13">Catalyzes the reduction of ribonucleotides to deoxyribonucleotides. May function to provide a pool of deoxyribonucleotide precursors for DNA repair during oxygen limitation and/or for immediate growth after restoration of oxygen.</text>
</comment>
<proteinExistence type="inferred from homology"/>
<evidence type="ECO:0000313" key="18">
    <source>
        <dbReference type="EMBL" id="BBE42854.1"/>
    </source>
</evidence>
<evidence type="ECO:0000259" key="16">
    <source>
        <dbReference type="Pfam" id="PF02867"/>
    </source>
</evidence>
<feature type="region of interest" description="Disordered" evidence="14">
    <location>
        <begin position="810"/>
        <end position="836"/>
    </location>
</feature>
<accession>A0A4P2VE71</accession>
<comment type="similarity">
    <text evidence="2 13">Belongs to the ribonucleoside diphosphate reductase class-2 family.</text>
</comment>
<evidence type="ECO:0000256" key="2">
    <source>
        <dbReference type="ARBA" id="ARBA00007405"/>
    </source>
</evidence>
<dbReference type="Pfam" id="PF02867">
    <property type="entry name" value="Ribonuc_red_lgC"/>
    <property type="match status" value="1"/>
</dbReference>
<keyword evidence="5 13" id="KW-0846">Cobalamin</keyword>
<keyword evidence="6 13" id="KW-0237">DNA synthesis</keyword>
<dbReference type="Gene3D" id="3.20.70.20">
    <property type="match status" value="1"/>
</dbReference>
<dbReference type="CDD" id="cd02888">
    <property type="entry name" value="RNR_II_dimer"/>
    <property type="match status" value="1"/>
</dbReference>
<dbReference type="RefSeq" id="WP_174449042.1">
    <property type="nucleotide sequence ID" value="NZ_AP018732.1"/>
</dbReference>
<dbReference type="OrthoDB" id="6188at2157"/>
<evidence type="ECO:0000256" key="5">
    <source>
        <dbReference type="ARBA" id="ARBA00022628"/>
    </source>
</evidence>
<evidence type="ECO:0000256" key="1">
    <source>
        <dbReference type="ARBA" id="ARBA00001922"/>
    </source>
</evidence>
<dbReference type="SUPFAM" id="SSF51998">
    <property type="entry name" value="PFL-like glycyl radical enzymes"/>
    <property type="match status" value="1"/>
</dbReference>
<reference evidence="18 19" key="1">
    <citation type="journal article" date="2019" name="ISME J.">
        <title>Isolation and characterization of a thermophilic sulfur- and iron-reducing thaumarchaeote from a terrestrial acidic hot spring.</title>
        <authorList>
            <person name="Kato S."/>
            <person name="Itoh T."/>
            <person name="Yuki M."/>
            <person name="Nagamori M."/>
            <person name="Ohnishi M."/>
            <person name="Uematsu K."/>
            <person name="Suzuki K."/>
            <person name="Takashina T."/>
            <person name="Ohkuma M."/>
        </authorList>
    </citation>
    <scope>NUCLEOTIDE SEQUENCE [LARGE SCALE GENOMIC DNA]</scope>
    <source>
        <strain evidence="18 19">NAS-02</strain>
    </source>
</reference>
<dbReference type="NCBIfam" id="TIGR02504">
    <property type="entry name" value="NrdJ_Z"/>
    <property type="match status" value="1"/>
</dbReference>